<protein>
    <submittedName>
        <fullName evidence="2">Uncharacterized protein</fullName>
    </submittedName>
</protein>
<feature type="transmembrane region" description="Helical" evidence="1">
    <location>
        <begin position="126"/>
        <end position="148"/>
    </location>
</feature>
<evidence type="ECO:0000256" key="1">
    <source>
        <dbReference type="SAM" id="Phobius"/>
    </source>
</evidence>
<proteinExistence type="predicted"/>
<sequence length="214" mass="24494">MATISTPEPGSTTGSVIQQEPSSIDSRLPAWFPRRLPRHPSESYYYIRLTTTILLIFSLIMHIIQTIAIHVNAMNNPHYADNDTYTSDRSYPAFYSSELEIFQIFTLFFLVQTSLFDLLHFQLNPAWIVCLDLPLIIGNTFLIVIRWVNWVSGFVYKCYEEGRWCHRPAYGKFQGVMGATVIFTTVGMLGVAYCWVVNVHLLRMGRKGKSISLA</sequence>
<evidence type="ECO:0000313" key="3">
    <source>
        <dbReference type="Proteomes" id="UP000275078"/>
    </source>
</evidence>
<keyword evidence="3" id="KW-1185">Reference proteome</keyword>
<gene>
    <name evidence="2" type="ORF">BJ508DRAFT_417312</name>
</gene>
<reference evidence="2 3" key="1">
    <citation type="journal article" date="2018" name="Nat. Ecol. Evol.">
        <title>Pezizomycetes genomes reveal the molecular basis of ectomycorrhizal truffle lifestyle.</title>
        <authorList>
            <person name="Murat C."/>
            <person name="Payen T."/>
            <person name="Noel B."/>
            <person name="Kuo A."/>
            <person name="Morin E."/>
            <person name="Chen J."/>
            <person name="Kohler A."/>
            <person name="Krizsan K."/>
            <person name="Balestrini R."/>
            <person name="Da Silva C."/>
            <person name="Montanini B."/>
            <person name="Hainaut M."/>
            <person name="Levati E."/>
            <person name="Barry K.W."/>
            <person name="Belfiori B."/>
            <person name="Cichocki N."/>
            <person name="Clum A."/>
            <person name="Dockter R.B."/>
            <person name="Fauchery L."/>
            <person name="Guy J."/>
            <person name="Iotti M."/>
            <person name="Le Tacon F."/>
            <person name="Lindquist E.A."/>
            <person name="Lipzen A."/>
            <person name="Malagnac F."/>
            <person name="Mello A."/>
            <person name="Molinier V."/>
            <person name="Miyauchi S."/>
            <person name="Poulain J."/>
            <person name="Riccioni C."/>
            <person name="Rubini A."/>
            <person name="Sitrit Y."/>
            <person name="Splivallo R."/>
            <person name="Traeger S."/>
            <person name="Wang M."/>
            <person name="Zifcakova L."/>
            <person name="Wipf D."/>
            <person name="Zambonelli A."/>
            <person name="Paolocci F."/>
            <person name="Nowrousian M."/>
            <person name="Ottonello S."/>
            <person name="Baldrian P."/>
            <person name="Spatafora J.W."/>
            <person name="Henrissat B."/>
            <person name="Nagy L.G."/>
            <person name="Aury J.M."/>
            <person name="Wincker P."/>
            <person name="Grigoriev I.V."/>
            <person name="Bonfante P."/>
            <person name="Martin F.M."/>
        </authorList>
    </citation>
    <scope>NUCLEOTIDE SEQUENCE [LARGE SCALE GENOMIC DNA]</scope>
    <source>
        <strain evidence="2 3">RN42</strain>
    </source>
</reference>
<dbReference type="Proteomes" id="UP000275078">
    <property type="component" value="Unassembled WGS sequence"/>
</dbReference>
<feature type="transmembrane region" description="Helical" evidence="1">
    <location>
        <begin position="45"/>
        <end position="69"/>
    </location>
</feature>
<name>A0A3N4HTC4_ASCIM</name>
<keyword evidence="1" id="KW-0472">Membrane</keyword>
<organism evidence="2 3">
    <name type="scientific">Ascobolus immersus RN42</name>
    <dbReference type="NCBI Taxonomy" id="1160509"/>
    <lineage>
        <taxon>Eukaryota</taxon>
        <taxon>Fungi</taxon>
        <taxon>Dikarya</taxon>
        <taxon>Ascomycota</taxon>
        <taxon>Pezizomycotina</taxon>
        <taxon>Pezizomycetes</taxon>
        <taxon>Pezizales</taxon>
        <taxon>Ascobolaceae</taxon>
        <taxon>Ascobolus</taxon>
    </lineage>
</organism>
<dbReference type="EMBL" id="ML119732">
    <property type="protein sequence ID" value="RPA77103.1"/>
    <property type="molecule type" value="Genomic_DNA"/>
</dbReference>
<keyword evidence="1" id="KW-0812">Transmembrane</keyword>
<accession>A0A3N4HTC4</accession>
<keyword evidence="1" id="KW-1133">Transmembrane helix</keyword>
<feature type="transmembrane region" description="Helical" evidence="1">
    <location>
        <begin position="101"/>
        <end position="119"/>
    </location>
</feature>
<evidence type="ECO:0000313" key="2">
    <source>
        <dbReference type="EMBL" id="RPA77103.1"/>
    </source>
</evidence>
<feature type="transmembrane region" description="Helical" evidence="1">
    <location>
        <begin position="176"/>
        <end position="202"/>
    </location>
</feature>
<dbReference type="AlphaFoldDB" id="A0A3N4HTC4"/>